<accession>A0A8H7Q2M9</accession>
<feature type="region of interest" description="Disordered" evidence="1">
    <location>
        <begin position="131"/>
        <end position="402"/>
    </location>
</feature>
<feature type="compositionally biased region" description="Low complexity" evidence="1">
    <location>
        <begin position="157"/>
        <end position="174"/>
    </location>
</feature>
<dbReference type="Proteomes" id="UP000654370">
    <property type="component" value="Unassembled WGS sequence"/>
</dbReference>
<dbReference type="AlphaFoldDB" id="A0A8H7Q2M9"/>
<sequence length="402" mass="44119">MSKKPLGELAVVALKARNLPDREIVGKQDPFCVFRLGDQAKKTKTDHRGGQHPVWDDQVNLVVPEGKTKMTVQLFDEDKRKEDLISEGEVDLATVIRDGEQDDWFPLQYKGRSAGQIYLELTFYSAAAPARPTTQPVRYPNTHPNQMRPPTQPQRPPVQQQRPVQQQQQQQQVPPVGPAPYRPPPPQQPPSQMARPHVPPPLNGPPPQSSNSAPLYPPNRPPVQRHSPPGGFNRPPPPPAQQQPYPSPQQSRPPGAYPSYPPGQPQSYPSPQPPQPPAGYPPASAPQSASLLTAAYNPQSRPPPHAQRPPPQQQYPANPPGGYAGGFPSAPQRPPYPPQGGGGGPPGMSFPEPQHFSNYQPSYDDQGQPFAAHNSPYAPHQQQQPQPQSRPMSGYPPPYPPR</sequence>
<feature type="domain" description="C2" evidence="2">
    <location>
        <begin position="1"/>
        <end position="105"/>
    </location>
</feature>
<feature type="compositionally biased region" description="Pro residues" evidence="1">
    <location>
        <begin position="255"/>
        <end position="284"/>
    </location>
</feature>
<dbReference type="InterPro" id="IPR037791">
    <property type="entry name" value="C2_fungal_Inn1"/>
</dbReference>
<feature type="compositionally biased region" description="Polar residues" evidence="1">
    <location>
        <begin position="355"/>
        <end position="365"/>
    </location>
</feature>
<feature type="compositionally biased region" description="Pro residues" evidence="1">
    <location>
        <begin position="300"/>
        <end position="319"/>
    </location>
</feature>
<dbReference type="OrthoDB" id="270970at2759"/>
<organism evidence="3 4">
    <name type="scientific">Mortierella isabellina</name>
    <name type="common">Filamentous fungus</name>
    <name type="synonym">Umbelopsis isabellina</name>
    <dbReference type="NCBI Taxonomy" id="91625"/>
    <lineage>
        <taxon>Eukaryota</taxon>
        <taxon>Fungi</taxon>
        <taxon>Fungi incertae sedis</taxon>
        <taxon>Mucoromycota</taxon>
        <taxon>Mucoromycotina</taxon>
        <taxon>Umbelopsidomycetes</taxon>
        <taxon>Umbelopsidales</taxon>
        <taxon>Umbelopsidaceae</taxon>
        <taxon>Umbelopsis</taxon>
    </lineage>
</organism>
<comment type="caution">
    <text evidence="3">The sequence shown here is derived from an EMBL/GenBank/DDBJ whole genome shotgun (WGS) entry which is preliminary data.</text>
</comment>
<dbReference type="InterPro" id="IPR052981">
    <property type="entry name" value="Ingression_C2_domain"/>
</dbReference>
<feature type="compositionally biased region" description="Pro residues" evidence="1">
    <location>
        <begin position="197"/>
        <end position="208"/>
    </location>
</feature>
<feature type="compositionally biased region" description="Pro residues" evidence="1">
    <location>
        <begin position="175"/>
        <end position="189"/>
    </location>
</feature>
<dbReference type="InterPro" id="IPR000008">
    <property type="entry name" value="C2_dom"/>
</dbReference>
<name>A0A8H7Q2M9_MORIS</name>
<protein>
    <recommendedName>
        <fullName evidence="2">C2 domain-containing protein</fullName>
    </recommendedName>
</protein>
<keyword evidence="4" id="KW-1185">Reference proteome</keyword>
<dbReference type="Gene3D" id="2.60.40.150">
    <property type="entry name" value="C2 domain"/>
    <property type="match status" value="1"/>
</dbReference>
<dbReference type="SMART" id="SM00239">
    <property type="entry name" value="C2"/>
    <property type="match status" value="1"/>
</dbReference>
<evidence type="ECO:0000259" key="2">
    <source>
        <dbReference type="PROSITE" id="PS50004"/>
    </source>
</evidence>
<dbReference type="EMBL" id="JAEPQZ010000002">
    <property type="protein sequence ID" value="KAG2184817.1"/>
    <property type="molecule type" value="Genomic_DNA"/>
</dbReference>
<dbReference type="PANTHER" id="PTHR47052:SF3">
    <property type="entry name" value="INGRESSION PROTEIN 1"/>
    <property type="match status" value="1"/>
</dbReference>
<evidence type="ECO:0000313" key="4">
    <source>
        <dbReference type="Proteomes" id="UP000654370"/>
    </source>
</evidence>
<evidence type="ECO:0000313" key="3">
    <source>
        <dbReference type="EMBL" id="KAG2184817.1"/>
    </source>
</evidence>
<gene>
    <name evidence="3" type="ORF">INT43_000730</name>
</gene>
<dbReference type="InterPro" id="IPR035892">
    <property type="entry name" value="C2_domain_sf"/>
</dbReference>
<dbReference type="PANTHER" id="PTHR47052">
    <property type="entry name" value="CONSERVED SERINE PROLINE-RICH PROTEIN (AFU_ORTHOLOGUE AFUA_2G01790)"/>
    <property type="match status" value="1"/>
</dbReference>
<reference evidence="3" key="1">
    <citation type="submission" date="2020-12" db="EMBL/GenBank/DDBJ databases">
        <title>Metabolic potential, ecology and presence of endohyphal bacteria is reflected in genomic diversity of Mucoromycotina.</title>
        <authorList>
            <person name="Muszewska A."/>
            <person name="Okrasinska A."/>
            <person name="Steczkiewicz K."/>
            <person name="Drgas O."/>
            <person name="Orlowska M."/>
            <person name="Perlinska-Lenart U."/>
            <person name="Aleksandrzak-Piekarczyk T."/>
            <person name="Szatraj K."/>
            <person name="Zielenkiewicz U."/>
            <person name="Pilsyk S."/>
            <person name="Malc E."/>
            <person name="Mieczkowski P."/>
            <person name="Kruszewska J.S."/>
            <person name="Biernat P."/>
            <person name="Pawlowska J."/>
        </authorList>
    </citation>
    <scope>NUCLEOTIDE SEQUENCE</scope>
    <source>
        <strain evidence="3">WA0000067209</strain>
    </source>
</reference>
<proteinExistence type="predicted"/>
<dbReference type="CDD" id="cd08681">
    <property type="entry name" value="C2_fungal_Inn1p-like"/>
    <property type="match status" value="1"/>
</dbReference>
<dbReference type="Pfam" id="PF00168">
    <property type="entry name" value="C2"/>
    <property type="match status" value="1"/>
</dbReference>
<feature type="compositionally biased region" description="Pro residues" evidence="1">
    <location>
        <begin position="234"/>
        <end position="247"/>
    </location>
</feature>
<dbReference type="SUPFAM" id="SSF49562">
    <property type="entry name" value="C2 domain (Calcium/lipid-binding domain, CaLB)"/>
    <property type="match status" value="1"/>
</dbReference>
<dbReference type="PROSITE" id="PS50004">
    <property type="entry name" value="C2"/>
    <property type="match status" value="1"/>
</dbReference>
<evidence type="ECO:0000256" key="1">
    <source>
        <dbReference type="SAM" id="MobiDB-lite"/>
    </source>
</evidence>